<feature type="transmembrane region" description="Helical" evidence="1">
    <location>
        <begin position="7"/>
        <end position="30"/>
    </location>
</feature>
<dbReference type="Proteomes" id="UP001172702">
    <property type="component" value="Unassembled WGS sequence"/>
</dbReference>
<reference evidence="2 4" key="1">
    <citation type="submission" date="2023-07" db="EMBL/GenBank/DDBJ databases">
        <title>Strategy for survival of the halotoleranting strain Dietzia MX2 from the Yakshinskoe mineral salts deposit.</title>
        <authorList>
            <person name="Kharitonova M.A."/>
            <person name="Kupriyanova-Ashina F.G."/>
            <person name="Shakirov T.R."/>
            <person name="Vafina M.S."/>
            <person name="Ilinskaya O.N."/>
        </authorList>
    </citation>
    <scope>NUCLEOTIDE SEQUENCE [LARGE SCALE GENOMIC DNA]</scope>
    <source>
        <strain evidence="2 4">MX2</strain>
    </source>
</reference>
<dbReference type="AlphaFoldDB" id="A0AAE4QZ54"/>
<comment type="caution">
    <text evidence="3">The sequence shown here is derived from an EMBL/GenBank/DDBJ whole genome shotgun (WGS) entry which is preliminary data.</text>
</comment>
<gene>
    <name evidence="2" type="ORF">QYF62_17570</name>
    <name evidence="3" type="ORF">R3P82_13515</name>
</gene>
<protein>
    <submittedName>
        <fullName evidence="3">Uncharacterized protein</fullName>
    </submittedName>
</protein>
<proteinExistence type="predicted"/>
<feature type="transmembrane region" description="Helical" evidence="1">
    <location>
        <begin position="50"/>
        <end position="73"/>
    </location>
</feature>
<name>A0AAE4QZ54_9ACTN</name>
<feature type="transmembrane region" description="Helical" evidence="1">
    <location>
        <begin position="85"/>
        <end position="111"/>
    </location>
</feature>
<keyword evidence="1" id="KW-0812">Transmembrane</keyword>
<keyword evidence="1" id="KW-0472">Membrane</keyword>
<dbReference type="EMBL" id="JAUHTB010000047">
    <property type="protein sequence ID" value="MDN4507837.1"/>
    <property type="molecule type" value="Genomic_DNA"/>
</dbReference>
<accession>A0AAE4QZ54</accession>
<evidence type="ECO:0000313" key="5">
    <source>
        <dbReference type="Proteomes" id="UP001185873"/>
    </source>
</evidence>
<dbReference type="EMBL" id="JAWLKJ010000003">
    <property type="protein sequence ID" value="MDV6300122.1"/>
    <property type="molecule type" value="Genomic_DNA"/>
</dbReference>
<sequence length="112" mass="11221">MEKEDRNVLISSGLSVLMAPVAAGVVAWVWKFPIVMVGISGGTVDDAVSAAFSMLLFMTVFSFFIGIVVIGLAGAGAGVLVRRGAVLDAVAAGLAVGVLAALVVGFAGVLLD</sequence>
<evidence type="ECO:0000313" key="4">
    <source>
        <dbReference type="Proteomes" id="UP001172702"/>
    </source>
</evidence>
<evidence type="ECO:0000256" key="1">
    <source>
        <dbReference type="SAM" id="Phobius"/>
    </source>
</evidence>
<evidence type="ECO:0000313" key="3">
    <source>
        <dbReference type="EMBL" id="MDV6300122.1"/>
    </source>
</evidence>
<dbReference type="Proteomes" id="UP001185873">
    <property type="component" value="Unassembled WGS sequence"/>
</dbReference>
<evidence type="ECO:0000313" key="2">
    <source>
        <dbReference type="EMBL" id="MDN4507837.1"/>
    </source>
</evidence>
<keyword evidence="4" id="KW-1185">Reference proteome</keyword>
<reference evidence="3" key="2">
    <citation type="submission" date="2023-10" db="EMBL/GenBank/DDBJ databases">
        <title>Development of a sustainable strategy for remediation of hydrocarbon-contaminated territories based on the waste exchange concept.</title>
        <authorList>
            <person name="Krivoruchko A."/>
        </authorList>
    </citation>
    <scope>NUCLEOTIDE SEQUENCE</scope>
    <source>
        <strain evidence="3">IEGM 1175</strain>
    </source>
</reference>
<organism evidence="3 5">
    <name type="scientific">Dietzia maris</name>
    <dbReference type="NCBI Taxonomy" id="37915"/>
    <lineage>
        <taxon>Bacteria</taxon>
        <taxon>Bacillati</taxon>
        <taxon>Actinomycetota</taxon>
        <taxon>Actinomycetes</taxon>
        <taxon>Mycobacteriales</taxon>
        <taxon>Dietziaceae</taxon>
        <taxon>Dietzia</taxon>
    </lineage>
</organism>
<keyword evidence="1" id="KW-1133">Transmembrane helix</keyword>
<dbReference type="RefSeq" id="WP_179526390.1">
    <property type="nucleotide sequence ID" value="NZ_JAUHTB010000047.1"/>
</dbReference>